<dbReference type="InterPro" id="IPR050682">
    <property type="entry name" value="ModA/WtpA"/>
</dbReference>
<dbReference type="EMBL" id="VIGV01000012">
    <property type="protein sequence ID" value="TWS22072.1"/>
    <property type="molecule type" value="Genomic_DNA"/>
</dbReference>
<dbReference type="NCBIfam" id="TIGR01256">
    <property type="entry name" value="modA"/>
    <property type="match status" value="1"/>
</dbReference>
<gene>
    <name evidence="6" type="primary">modA</name>
    <name evidence="6" type="ORF">FK268_21225</name>
</gene>
<dbReference type="OrthoDB" id="9785015at2"/>
<protein>
    <submittedName>
        <fullName evidence="6">Molybdate ABC transporter substrate-binding protein</fullName>
    </submittedName>
</protein>
<dbReference type="SUPFAM" id="SSF53850">
    <property type="entry name" value="Periplasmic binding protein-like II"/>
    <property type="match status" value="1"/>
</dbReference>
<keyword evidence="2 4" id="KW-0479">Metal-binding</keyword>
<evidence type="ECO:0000256" key="3">
    <source>
        <dbReference type="ARBA" id="ARBA00022729"/>
    </source>
</evidence>
<dbReference type="Pfam" id="PF13531">
    <property type="entry name" value="SBP_bac_11"/>
    <property type="match status" value="1"/>
</dbReference>
<evidence type="ECO:0000313" key="7">
    <source>
        <dbReference type="Proteomes" id="UP000319792"/>
    </source>
</evidence>
<reference evidence="6 7" key="1">
    <citation type="submission" date="2019-08" db="EMBL/GenBank/DDBJ databases">
        <title>Tsukamurella conjunctivitidis sp. nov., Tsukamurella assacharolytica sp. nov. and Tsukamurella sputae sp. nov. isolated from patients with conjunctivitis, bacteraemia (lymphoma) and respiratory infection (sputum) in Hong Kong.</title>
        <authorList>
            <person name="Fok K.M.N."/>
            <person name="Fong J.Y.H."/>
        </authorList>
    </citation>
    <scope>NUCLEOTIDE SEQUENCE [LARGE SCALE GENOMIC DNA]</scope>
    <source>
        <strain evidence="6 7">HKU70</strain>
    </source>
</reference>
<keyword evidence="3 5" id="KW-0732">Signal</keyword>
<comment type="similarity">
    <text evidence="1">Belongs to the bacterial solute-binding protein ModA family.</text>
</comment>
<dbReference type="PANTHER" id="PTHR30632">
    <property type="entry name" value="MOLYBDATE-BINDING PERIPLASMIC PROTEIN"/>
    <property type="match status" value="1"/>
</dbReference>
<evidence type="ECO:0000256" key="2">
    <source>
        <dbReference type="ARBA" id="ARBA00022723"/>
    </source>
</evidence>
<feature type="signal peptide" evidence="5">
    <location>
        <begin position="1"/>
        <end position="24"/>
    </location>
</feature>
<feature type="binding site" evidence="4">
    <location>
        <position position="48"/>
    </location>
    <ligand>
        <name>molybdate</name>
        <dbReference type="ChEBI" id="CHEBI:36264"/>
    </ligand>
</feature>
<dbReference type="PANTHER" id="PTHR30632:SF0">
    <property type="entry name" value="SULFATE-BINDING PROTEIN"/>
    <property type="match status" value="1"/>
</dbReference>
<organism evidence="6 7">
    <name type="scientific">Tsukamurella sputi</name>
    <dbReference type="NCBI Taxonomy" id="2591848"/>
    <lineage>
        <taxon>Bacteria</taxon>
        <taxon>Bacillati</taxon>
        <taxon>Actinomycetota</taxon>
        <taxon>Actinomycetes</taxon>
        <taxon>Mycobacteriales</taxon>
        <taxon>Tsukamurellaceae</taxon>
        <taxon>Tsukamurella</taxon>
    </lineage>
</organism>
<evidence type="ECO:0000256" key="1">
    <source>
        <dbReference type="ARBA" id="ARBA00009175"/>
    </source>
</evidence>
<feature type="binding site" evidence="4">
    <location>
        <position position="76"/>
    </location>
    <ligand>
        <name>molybdate</name>
        <dbReference type="ChEBI" id="CHEBI:36264"/>
    </ligand>
</feature>
<dbReference type="GO" id="GO:0046872">
    <property type="term" value="F:metal ion binding"/>
    <property type="evidence" value="ECO:0007669"/>
    <property type="project" value="UniProtKB-KW"/>
</dbReference>
<dbReference type="Proteomes" id="UP000319792">
    <property type="component" value="Unassembled WGS sequence"/>
</dbReference>
<keyword evidence="7" id="KW-1185">Reference proteome</keyword>
<keyword evidence="4" id="KW-0500">Molybdenum</keyword>
<feature type="chain" id="PRO_5023139951" evidence="5">
    <location>
        <begin position="25"/>
        <end position="261"/>
    </location>
</feature>
<dbReference type="PIRSF" id="PIRSF004846">
    <property type="entry name" value="ModA"/>
    <property type="match status" value="1"/>
</dbReference>
<dbReference type="PROSITE" id="PS51257">
    <property type="entry name" value="PROKAR_LIPOPROTEIN"/>
    <property type="match status" value="1"/>
</dbReference>
<accession>A0A5C5RHQ6</accession>
<evidence type="ECO:0000256" key="5">
    <source>
        <dbReference type="SAM" id="SignalP"/>
    </source>
</evidence>
<evidence type="ECO:0000313" key="6">
    <source>
        <dbReference type="EMBL" id="TWS22072.1"/>
    </source>
</evidence>
<proteinExistence type="inferred from homology"/>
<name>A0A5C5RHQ6_9ACTN</name>
<feature type="binding site" evidence="4">
    <location>
        <position position="196"/>
    </location>
    <ligand>
        <name>molybdate</name>
        <dbReference type="ChEBI" id="CHEBI:36264"/>
    </ligand>
</feature>
<feature type="binding site" evidence="4">
    <location>
        <position position="178"/>
    </location>
    <ligand>
        <name>molybdate</name>
        <dbReference type="ChEBI" id="CHEBI:36264"/>
    </ligand>
</feature>
<dbReference type="GO" id="GO:0015689">
    <property type="term" value="P:molybdate ion transport"/>
    <property type="evidence" value="ECO:0007669"/>
    <property type="project" value="InterPro"/>
</dbReference>
<dbReference type="Gene3D" id="3.40.190.10">
    <property type="entry name" value="Periplasmic binding protein-like II"/>
    <property type="match status" value="2"/>
</dbReference>
<dbReference type="InterPro" id="IPR005950">
    <property type="entry name" value="ModA"/>
</dbReference>
<comment type="caution">
    <text evidence="6">The sequence shown here is derived from an EMBL/GenBank/DDBJ whole genome shotgun (WGS) entry which is preliminary data.</text>
</comment>
<sequence>MRATRALIAMALAAGMAACSTSNSPDGGSPSSSPSAASGTVVVYAAASLQATFEKLGAQFGARNPGTVVKFSFGGSSGLLTQLTQGAPADVLATADTPTMDRARAAGLVAKAEPFATNVLTIATAPGNPKGIASLADLTRPGVSVVVCAKPVPCGAATAKVTAAAGVALAPVSEEDAVSSVLAKVRHGQADAGLVYRTDVKGTGGAVASVDFPQADGAVNVYPIAPLTGAKNASGAQRFVDFVRGPEGRAALADAGFGAPS</sequence>
<evidence type="ECO:0000256" key="4">
    <source>
        <dbReference type="PIRSR" id="PIRSR004846-1"/>
    </source>
</evidence>
<dbReference type="GO" id="GO:0030973">
    <property type="term" value="F:molybdate ion binding"/>
    <property type="evidence" value="ECO:0007669"/>
    <property type="project" value="TreeGrafter"/>
</dbReference>
<dbReference type="AlphaFoldDB" id="A0A5C5RHQ6"/>